<keyword evidence="2" id="KW-1185">Reference proteome</keyword>
<proteinExistence type="predicted"/>
<reference evidence="1" key="1">
    <citation type="journal article" date="2021" name="Proc. Natl. Acad. Sci. U.S.A.">
        <title>Three genomes in the algal genus Volvox reveal the fate of a haploid sex-determining region after a transition to homothallism.</title>
        <authorList>
            <person name="Yamamoto K."/>
            <person name="Hamaji T."/>
            <person name="Kawai-Toyooka H."/>
            <person name="Matsuzaki R."/>
            <person name="Takahashi F."/>
            <person name="Nishimura Y."/>
            <person name="Kawachi M."/>
            <person name="Noguchi H."/>
            <person name="Minakuchi Y."/>
            <person name="Umen J.G."/>
            <person name="Toyoda A."/>
            <person name="Nozaki H."/>
        </authorList>
    </citation>
    <scope>NUCLEOTIDE SEQUENCE</scope>
    <source>
        <strain evidence="1">NIES-3780</strain>
    </source>
</reference>
<feature type="non-terminal residue" evidence="1">
    <location>
        <position position="131"/>
    </location>
</feature>
<dbReference type="AlphaFoldDB" id="A0A8J4BEE7"/>
<comment type="caution">
    <text evidence="1">The sequence shown here is derived from an EMBL/GenBank/DDBJ whole genome shotgun (WGS) entry which is preliminary data.</text>
</comment>
<name>A0A8J4BEE7_9CHLO</name>
<protein>
    <submittedName>
        <fullName evidence="1">Uncharacterized protein</fullName>
    </submittedName>
</protein>
<dbReference type="EMBL" id="BNCO01000036">
    <property type="protein sequence ID" value="GIL59815.1"/>
    <property type="molecule type" value="Genomic_DNA"/>
</dbReference>
<organism evidence="1 2">
    <name type="scientific">Volvox africanus</name>
    <dbReference type="NCBI Taxonomy" id="51714"/>
    <lineage>
        <taxon>Eukaryota</taxon>
        <taxon>Viridiplantae</taxon>
        <taxon>Chlorophyta</taxon>
        <taxon>core chlorophytes</taxon>
        <taxon>Chlorophyceae</taxon>
        <taxon>CS clade</taxon>
        <taxon>Chlamydomonadales</taxon>
        <taxon>Volvocaceae</taxon>
        <taxon>Volvox</taxon>
    </lineage>
</organism>
<evidence type="ECO:0000313" key="2">
    <source>
        <dbReference type="Proteomes" id="UP000747399"/>
    </source>
</evidence>
<gene>
    <name evidence="1" type="ORF">Vafri_14537</name>
</gene>
<accession>A0A8J4BEE7</accession>
<evidence type="ECO:0000313" key="1">
    <source>
        <dbReference type="EMBL" id="GIL59815.1"/>
    </source>
</evidence>
<dbReference type="Proteomes" id="UP000747399">
    <property type="component" value="Unassembled WGS sequence"/>
</dbReference>
<sequence>MRTTRAACANHAANTFPVLNKHHSGYAVGIMSSAGTRMTRMRPYLSESHPPKGMRHKYRTMLTVWTDNAAPRDSCALAARYLHVQWQEDNHEVEAQRIHEVKQHYLQDARSHSPQGASPGATPVVVKIVLL</sequence>